<evidence type="ECO:0000313" key="3">
    <source>
        <dbReference type="Proteomes" id="UP000177701"/>
    </source>
</evidence>
<gene>
    <name evidence="2" type="ORF">A2V47_06555</name>
</gene>
<proteinExistence type="predicted"/>
<organism evidence="2 3">
    <name type="scientific">Candidatus Sediminicultor quintus</name>
    <dbReference type="NCBI Taxonomy" id="1797291"/>
    <lineage>
        <taxon>Bacteria</taxon>
        <taxon>Pseudomonadati</taxon>
        <taxon>Atribacterota</taxon>
        <taxon>Candidatus Phoenicimicrobiia</taxon>
        <taxon>Candidatus Pheonicimicrobiales</taxon>
        <taxon>Candidatus Phoenicimicrobiaceae</taxon>
        <taxon>Candidatus Sediminicultor</taxon>
    </lineage>
</organism>
<reference evidence="2 3" key="1">
    <citation type="journal article" date="2016" name="Nat. Commun.">
        <title>Thousands of microbial genomes shed light on interconnected biogeochemical processes in an aquifer system.</title>
        <authorList>
            <person name="Anantharaman K."/>
            <person name="Brown C.T."/>
            <person name="Hug L.A."/>
            <person name="Sharon I."/>
            <person name="Castelle C.J."/>
            <person name="Probst A.J."/>
            <person name="Thomas B.C."/>
            <person name="Singh A."/>
            <person name="Wilkins M.J."/>
            <person name="Karaoz U."/>
            <person name="Brodie E.L."/>
            <person name="Williams K.H."/>
            <person name="Hubbard S.S."/>
            <person name="Banfield J.F."/>
        </authorList>
    </citation>
    <scope>NUCLEOTIDE SEQUENCE [LARGE SCALE GENOMIC DNA]</scope>
</reference>
<dbReference type="EMBL" id="MEYH01000105">
    <property type="protein sequence ID" value="OGD13636.1"/>
    <property type="molecule type" value="Genomic_DNA"/>
</dbReference>
<protein>
    <submittedName>
        <fullName evidence="2">Uncharacterized protein</fullName>
    </submittedName>
</protein>
<evidence type="ECO:0000313" key="2">
    <source>
        <dbReference type="EMBL" id="OGD13636.1"/>
    </source>
</evidence>
<accession>A0A1F5A665</accession>
<keyword evidence="1" id="KW-0175">Coiled coil</keyword>
<sequence length="228" mass="27262">MEKILKDIVTSYDNGISEVRTIIENSYQVLEEYQNDIVQSKEVREKLKAQLREALTNQQHLRRKDFDQMIEKISGGITNRKEEIEKNQHIIREKLKGYLDQQKDIAATLRERLSRSTDHLKENEANRLRDFKIFLKDLQNQQEKRGEEVRKVLEGFRKELEVYRAEQMLMSQTLRDLLSKGNSLRIRDFKVAISEIQAQQKKRKALWQEERIKIRETLAGFRLQSKEF</sequence>
<comment type="caution">
    <text evidence="2">The sequence shown here is derived from an EMBL/GenBank/DDBJ whole genome shotgun (WGS) entry which is preliminary data.</text>
</comment>
<dbReference type="STRING" id="1797291.A2V47_06555"/>
<name>A0A1F5A665_9BACT</name>
<dbReference type="Proteomes" id="UP000177701">
    <property type="component" value="Unassembled WGS sequence"/>
</dbReference>
<dbReference type="AlphaFoldDB" id="A0A1F5A665"/>
<evidence type="ECO:0000256" key="1">
    <source>
        <dbReference type="SAM" id="Coils"/>
    </source>
</evidence>
<feature type="coiled-coil region" evidence="1">
    <location>
        <begin position="30"/>
        <end position="64"/>
    </location>
</feature>